<evidence type="ECO:0000256" key="6">
    <source>
        <dbReference type="SAM" id="MobiDB-lite"/>
    </source>
</evidence>
<evidence type="ECO:0000313" key="9">
    <source>
        <dbReference type="Ensembl" id="ENSEEEP00000004107.1"/>
    </source>
</evidence>
<dbReference type="GeneID" id="113579835"/>
<dbReference type="RefSeq" id="XP_026869824.1">
    <property type="nucleotide sequence ID" value="XM_027014023.2"/>
</dbReference>
<accession>A0A4W4DXB0</accession>
<comment type="subcellular location">
    <subcellularLocation>
        <location evidence="1">Membrane</location>
        <topology evidence="1">Multi-pass membrane protein</topology>
    </subcellularLocation>
</comment>
<feature type="chain" id="PRO_5021289211" description="Transmembrane protein 179B" evidence="8">
    <location>
        <begin position="24"/>
        <end position="229"/>
    </location>
</feature>
<name>A0A4W4DXB0_ELEEL</name>
<keyword evidence="8" id="KW-0732">Signal</keyword>
<reference evidence="9" key="3">
    <citation type="submission" date="2020-05" db="EMBL/GenBank/DDBJ databases">
        <title>Electrophorus electricus (electric eel) genome, fEleEle1, primary haplotype.</title>
        <authorList>
            <person name="Myers G."/>
            <person name="Meyer A."/>
            <person name="Fedrigo O."/>
            <person name="Formenti G."/>
            <person name="Rhie A."/>
            <person name="Tracey A."/>
            <person name="Sims Y."/>
            <person name="Jarvis E.D."/>
        </authorList>
    </citation>
    <scope>NUCLEOTIDE SEQUENCE [LARGE SCALE GENOMIC DNA]</scope>
</reference>
<keyword evidence="4 7" id="KW-0472">Membrane</keyword>
<feature type="region of interest" description="Disordered" evidence="6">
    <location>
        <begin position="201"/>
        <end position="229"/>
    </location>
</feature>
<dbReference type="AlphaFoldDB" id="A0A4W4DXB0"/>
<reference evidence="10" key="1">
    <citation type="journal article" date="2014" name="Science">
        <title>Nonhuman genetics. Genomic basis for the convergent evolution of electric organs.</title>
        <authorList>
            <person name="Gallant J.R."/>
            <person name="Traeger L.L."/>
            <person name="Volkening J.D."/>
            <person name="Moffett H."/>
            <person name="Chen P.H."/>
            <person name="Novina C.D."/>
            <person name="Phillips G.N.Jr."/>
            <person name="Anand R."/>
            <person name="Wells G.B."/>
            <person name="Pinch M."/>
            <person name="Guth R."/>
            <person name="Unguez G.A."/>
            <person name="Albert J.S."/>
            <person name="Zakon H.H."/>
            <person name="Samanta M.P."/>
            <person name="Sussman M.R."/>
        </authorList>
    </citation>
    <scope>NUCLEOTIDE SEQUENCE [LARGE SCALE GENOMIC DNA]</scope>
</reference>
<dbReference type="Pfam" id="PF26158">
    <property type="entry name" value="Claudin_TMEM179-179B"/>
    <property type="match status" value="1"/>
</dbReference>
<proteinExistence type="inferred from homology"/>
<reference evidence="9" key="4">
    <citation type="submission" date="2025-08" db="UniProtKB">
        <authorList>
            <consortium name="Ensembl"/>
        </authorList>
    </citation>
    <scope>IDENTIFICATION</scope>
</reference>
<feature type="transmembrane region" description="Helical" evidence="7">
    <location>
        <begin position="175"/>
        <end position="193"/>
    </location>
</feature>
<dbReference type="OrthoDB" id="8914435at2759"/>
<dbReference type="PANTHER" id="PTHR31056:SF1">
    <property type="entry name" value="TRANSMEMBRANE PROTEIN 179B"/>
    <property type="match status" value="1"/>
</dbReference>
<feature type="transmembrane region" description="Helical" evidence="7">
    <location>
        <begin position="105"/>
        <end position="132"/>
    </location>
</feature>
<evidence type="ECO:0008006" key="11">
    <source>
        <dbReference type="Google" id="ProtNLM"/>
    </source>
</evidence>
<dbReference type="STRING" id="8005.ENSEEEP00000004107"/>
<reference evidence="10" key="2">
    <citation type="journal article" date="2017" name="Sci. Adv.">
        <title>A tail of two voltages: Proteomic comparison of the three electric organs of the electric eel.</title>
        <authorList>
            <person name="Traeger L.L."/>
            <person name="Sabat G."/>
            <person name="Barrett-Wilt G.A."/>
            <person name="Wells G.B."/>
            <person name="Sussman M.R."/>
        </authorList>
    </citation>
    <scope>NUCLEOTIDE SEQUENCE [LARGE SCALE GENOMIC DNA]</scope>
</reference>
<dbReference type="GeneTree" id="ENSGT00510000048151"/>
<dbReference type="CTD" id="402849"/>
<dbReference type="OMA" id="YWVYTFC"/>
<protein>
    <recommendedName>
        <fullName evidence="11">Transmembrane protein 179B</fullName>
    </recommendedName>
</protein>
<evidence type="ECO:0000256" key="2">
    <source>
        <dbReference type="ARBA" id="ARBA00022692"/>
    </source>
</evidence>
<evidence type="ECO:0000256" key="5">
    <source>
        <dbReference type="ARBA" id="ARBA00093776"/>
    </source>
</evidence>
<keyword evidence="3 7" id="KW-1133">Transmembrane helix</keyword>
<dbReference type="PANTHER" id="PTHR31056">
    <property type="entry name" value="TRANSMEMBRANE PROTEIN 179B"/>
    <property type="match status" value="1"/>
</dbReference>
<dbReference type="Ensembl" id="ENSEEET00000004167.2">
    <property type="protein sequence ID" value="ENSEEEP00000004107.1"/>
    <property type="gene ID" value="ENSEEEG00000002184.2"/>
</dbReference>
<keyword evidence="2 7" id="KW-0812">Transmembrane</keyword>
<evidence type="ECO:0000256" key="7">
    <source>
        <dbReference type="SAM" id="Phobius"/>
    </source>
</evidence>
<dbReference type="KEGG" id="eee:113579835"/>
<keyword evidence="10" id="KW-1185">Reference proteome</keyword>
<evidence type="ECO:0000256" key="8">
    <source>
        <dbReference type="SAM" id="SignalP"/>
    </source>
</evidence>
<evidence type="ECO:0000313" key="10">
    <source>
        <dbReference type="Proteomes" id="UP000314983"/>
    </source>
</evidence>
<feature type="transmembrane region" description="Helical" evidence="7">
    <location>
        <begin position="70"/>
        <end position="93"/>
    </location>
</feature>
<evidence type="ECO:0000256" key="4">
    <source>
        <dbReference type="ARBA" id="ARBA00023136"/>
    </source>
</evidence>
<organism evidence="9 10">
    <name type="scientific">Electrophorus electricus</name>
    <name type="common">Electric eel</name>
    <name type="synonym">Gymnotus electricus</name>
    <dbReference type="NCBI Taxonomy" id="8005"/>
    <lineage>
        <taxon>Eukaryota</taxon>
        <taxon>Metazoa</taxon>
        <taxon>Chordata</taxon>
        <taxon>Craniata</taxon>
        <taxon>Vertebrata</taxon>
        <taxon>Euteleostomi</taxon>
        <taxon>Actinopterygii</taxon>
        <taxon>Neopterygii</taxon>
        <taxon>Teleostei</taxon>
        <taxon>Ostariophysi</taxon>
        <taxon>Gymnotiformes</taxon>
        <taxon>Gymnotoidei</taxon>
        <taxon>Gymnotidae</taxon>
        <taxon>Electrophorus</taxon>
    </lineage>
</organism>
<evidence type="ECO:0000256" key="3">
    <source>
        <dbReference type="ARBA" id="ARBA00022989"/>
    </source>
</evidence>
<evidence type="ECO:0000256" key="1">
    <source>
        <dbReference type="ARBA" id="ARBA00004141"/>
    </source>
</evidence>
<dbReference type="InterPro" id="IPR059010">
    <property type="entry name" value="TMEM179-179B"/>
</dbReference>
<reference evidence="9" key="5">
    <citation type="submission" date="2025-09" db="UniProtKB">
        <authorList>
            <consortium name="Ensembl"/>
        </authorList>
    </citation>
    <scope>IDENTIFICATION</scope>
</reference>
<comment type="similarity">
    <text evidence="5">Belongs to the TMEM179 family.</text>
</comment>
<feature type="signal peptide" evidence="8">
    <location>
        <begin position="1"/>
        <end position="23"/>
    </location>
</feature>
<gene>
    <name evidence="9" type="primary">tmem179ba</name>
</gene>
<dbReference type="InterPro" id="IPR029776">
    <property type="entry name" value="TMEM179B"/>
</dbReference>
<dbReference type="Proteomes" id="UP000314983">
    <property type="component" value="Chromosome 19"/>
</dbReference>
<sequence>MTSCPTMALLWLLLLELALYCCCFICGIVTAASVTVSQGDFIGKCMLYGSVTLNSSAFSVSSSSSPSLCYFVSAISVCVAIFCFSTTLYWVYMYCIDGELKRERVWMNISLGVCTVFLFFLLVTGCILKMGLDRLCDSVFQNVWNITRCEDAQSKSWKSPMTGNRFFYKLHSAEIAVWVNFFGWMIIAVLVVVQRRWGSDTRSRLEDPGASPAETEPFLKQPEWPQRTH</sequence>